<dbReference type="Proteomes" id="UP000323502">
    <property type="component" value="Unassembled WGS sequence"/>
</dbReference>
<evidence type="ECO:0000313" key="8">
    <source>
        <dbReference type="EMBL" id="MWC42272.1"/>
    </source>
</evidence>
<comment type="cofactor">
    <cofactor evidence="6">
        <name>Mg(2+)</name>
        <dbReference type="ChEBI" id="CHEBI:18420"/>
    </cofactor>
</comment>
<dbReference type="HAMAP" id="MF_01965">
    <property type="entry name" value="NADHX_dehydratase"/>
    <property type="match status" value="1"/>
</dbReference>
<dbReference type="PANTHER" id="PTHR12592:SF0">
    <property type="entry name" value="ATP-DEPENDENT (S)-NAD(P)H-HYDRATE DEHYDRATASE"/>
    <property type="match status" value="1"/>
</dbReference>
<dbReference type="PANTHER" id="PTHR12592">
    <property type="entry name" value="ATP-DEPENDENT (S)-NAD(P)H-HYDRATE DEHYDRATASE FAMILY MEMBER"/>
    <property type="match status" value="1"/>
</dbReference>
<dbReference type="EC" id="4.2.1.136" evidence="6"/>
<feature type="binding site" evidence="6">
    <location>
        <position position="165"/>
    </location>
    <ligand>
        <name>(6S)-NADPHX</name>
        <dbReference type="ChEBI" id="CHEBI:64076"/>
    </ligand>
</feature>
<evidence type="ECO:0000256" key="5">
    <source>
        <dbReference type="ARBA" id="ARBA00023239"/>
    </source>
</evidence>
<sequence length="290" mass="29142">MTPLDSAWISANPAPVHGRGTTKNSRGKVLAIGGSARVPGALRLTGEAALRVGAGKLQMATIASAATMLGLLVPEAAAIALPEDADGEIHIDAVDTLEAAINGCDTLVIGPGIGSPEASSRILRMVAGQRRDDMMLVVDAMAIGCIKALRAELAGFAGQWVLTPHHGEMAVLTGRDEDAVADDPAGIAVEVAAHYGAVVALKGSDTVIAGPDGTLLHYGGGGTGLATGGSGDVLAGAIAGLLSRGAPPLEATGWGVWLHGQSGRRVATTSGPIGFLAREVPAEFPRLLPQ</sequence>
<keyword evidence="3 6" id="KW-0521">NADP</keyword>
<evidence type="ECO:0000313" key="9">
    <source>
        <dbReference type="EMBL" id="SDF61473.1"/>
    </source>
</evidence>
<keyword evidence="10" id="KW-1185">Reference proteome</keyword>
<dbReference type="GO" id="GO:0046496">
    <property type="term" value="P:nicotinamide nucleotide metabolic process"/>
    <property type="evidence" value="ECO:0007669"/>
    <property type="project" value="UniProtKB-UniRule"/>
</dbReference>
<comment type="similarity">
    <text evidence="6">Belongs to the NnrD/CARKD family.</text>
</comment>
<keyword evidence="9" id="KW-0808">Transferase</keyword>
<feature type="binding site" evidence="6">
    <location>
        <position position="231"/>
    </location>
    <ligand>
        <name>AMP</name>
        <dbReference type="ChEBI" id="CHEBI:456215"/>
    </ligand>
</feature>
<evidence type="ECO:0000313" key="10">
    <source>
        <dbReference type="Proteomes" id="UP000323502"/>
    </source>
</evidence>
<evidence type="ECO:0000256" key="4">
    <source>
        <dbReference type="ARBA" id="ARBA00023027"/>
    </source>
</evidence>
<comment type="function">
    <text evidence="6">Catalyzes the dehydration of the S-form of NAD(P)HX at the expense of ADP, which is converted to AMP. Together with NAD(P)HX epimerase, which catalyzes the epimerization of the S- and R-forms, the enzyme allows the repair of both epimers of NAD(P)HX, a damaged form of NAD(P)H that is a result of enzymatic or heat-dependent hydration.</text>
</comment>
<comment type="catalytic activity">
    <reaction evidence="6">
        <text>(6S)-NADHX + ADP = AMP + phosphate + NADH + H(+)</text>
        <dbReference type="Rhea" id="RHEA:32223"/>
        <dbReference type="ChEBI" id="CHEBI:15378"/>
        <dbReference type="ChEBI" id="CHEBI:43474"/>
        <dbReference type="ChEBI" id="CHEBI:57945"/>
        <dbReference type="ChEBI" id="CHEBI:64074"/>
        <dbReference type="ChEBI" id="CHEBI:456215"/>
        <dbReference type="ChEBI" id="CHEBI:456216"/>
        <dbReference type="EC" id="4.2.1.136"/>
    </reaction>
</comment>
<organism evidence="9 10">
    <name type="scientific">Sphingomonas carotinifaciens</name>
    <dbReference type="NCBI Taxonomy" id="1166323"/>
    <lineage>
        <taxon>Bacteria</taxon>
        <taxon>Pseudomonadati</taxon>
        <taxon>Pseudomonadota</taxon>
        <taxon>Alphaproteobacteria</taxon>
        <taxon>Sphingomonadales</taxon>
        <taxon>Sphingomonadaceae</taxon>
        <taxon>Sphingomonas</taxon>
    </lineage>
</organism>
<dbReference type="OrthoDB" id="9806925at2"/>
<keyword evidence="1 6" id="KW-0547">Nucleotide-binding</keyword>
<dbReference type="CDD" id="cd01171">
    <property type="entry name" value="YXKO-related"/>
    <property type="match status" value="1"/>
</dbReference>
<keyword evidence="5 6" id="KW-0456">Lyase</keyword>
<dbReference type="Pfam" id="PF01256">
    <property type="entry name" value="Carb_kinase"/>
    <property type="match status" value="1"/>
</dbReference>
<keyword evidence="9" id="KW-0418">Kinase</keyword>
<reference evidence="9 10" key="1">
    <citation type="submission" date="2016-10" db="EMBL/GenBank/DDBJ databases">
        <authorList>
            <person name="Varghese N."/>
            <person name="Submissions S."/>
        </authorList>
    </citation>
    <scope>NUCLEOTIDE SEQUENCE [LARGE SCALE GENOMIC DNA]</scope>
    <source>
        <strain evidence="9 10">S7-754</strain>
    </source>
</reference>
<evidence type="ECO:0000256" key="3">
    <source>
        <dbReference type="ARBA" id="ARBA00022857"/>
    </source>
</evidence>
<dbReference type="PROSITE" id="PS01050">
    <property type="entry name" value="YJEF_C_2"/>
    <property type="match status" value="1"/>
</dbReference>
<evidence type="ECO:0000313" key="11">
    <source>
        <dbReference type="Proteomes" id="UP000436801"/>
    </source>
</evidence>
<keyword evidence="4 6" id="KW-0520">NAD</keyword>
<dbReference type="GO" id="GO:0016301">
    <property type="term" value="F:kinase activity"/>
    <property type="evidence" value="ECO:0007669"/>
    <property type="project" value="UniProtKB-KW"/>
</dbReference>
<dbReference type="InterPro" id="IPR017953">
    <property type="entry name" value="Carbohydrate_kinase_pred_CS"/>
</dbReference>
<feature type="binding site" evidence="6">
    <location>
        <position position="232"/>
    </location>
    <ligand>
        <name>(6S)-NADPHX</name>
        <dbReference type="ChEBI" id="CHEBI:64076"/>
    </ligand>
</feature>
<evidence type="ECO:0000259" key="7">
    <source>
        <dbReference type="PROSITE" id="PS51383"/>
    </source>
</evidence>
<dbReference type="Proteomes" id="UP000436801">
    <property type="component" value="Unassembled WGS sequence"/>
</dbReference>
<dbReference type="GO" id="GO:0052856">
    <property type="term" value="F:NAD(P)HX epimerase activity"/>
    <property type="evidence" value="ECO:0007669"/>
    <property type="project" value="TreeGrafter"/>
</dbReference>
<dbReference type="InterPro" id="IPR000631">
    <property type="entry name" value="CARKD"/>
</dbReference>
<comment type="subunit">
    <text evidence="6">Homotetramer.</text>
</comment>
<evidence type="ECO:0000256" key="2">
    <source>
        <dbReference type="ARBA" id="ARBA00022840"/>
    </source>
</evidence>
<dbReference type="GO" id="GO:0052855">
    <property type="term" value="F:ADP-dependent NAD(P)H-hydrate dehydratase activity"/>
    <property type="evidence" value="ECO:0007669"/>
    <property type="project" value="UniProtKB-UniRule"/>
</dbReference>
<dbReference type="InterPro" id="IPR029056">
    <property type="entry name" value="Ribokinase-like"/>
</dbReference>
<dbReference type="GO" id="GO:0005524">
    <property type="term" value="F:ATP binding"/>
    <property type="evidence" value="ECO:0007669"/>
    <property type="project" value="UniProtKB-KW"/>
</dbReference>
<dbReference type="GO" id="GO:0110051">
    <property type="term" value="P:metabolite repair"/>
    <property type="evidence" value="ECO:0007669"/>
    <property type="project" value="TreeGrafter"/>
</dbReference>
<reference evidence="8 11" key="2">
    <citation type="submission" date="2019-12" db="EMBL/GenBank/DDBJ databases">
        <authorList>
            <person name="Zheng J."/>
        </authorList>
    </citation>
    <scope>NUCLEOTIDE SEQUENCE [LARGE SCALE GENOMIC DNA]</scope>
    <source>
        <strain evidence="8 11">DSM 27347</strain>
    </source>
</reference>
<protein>
    <recommendedName>
        <fullName evidence="6">ADP-dependent (S)-NAD(P)H-hydrate dehydratase</fullName>
        <ecNumber evidence="6">4.2.1.136</ecNumber>
    </recommendedName>
    <alternativeName>
        <fullName evidence="6">ADP-dependent NAD(P)HX dehydratase</fullName>
    </alternativeName>
</protein>
<comment type="catalytic activity">
    <reaction evidence="6">
        <text>(6S)-NADPHX + ADP = AMP + phosphate + NADPH + H(+)</text>
        <dbReference type="Rhea" id="RHEA:32235"/>
        <dbReference type="ChEBI" id="CHEBI:15378"/>
        <dbReference type="ChEBI" id="CHEBI:43474"/>
        <dbReference type="ChEBI" id="CHEBI:57783"/>
        <dbReference type="ChEBI" id="CHEBI:64076"/>
        <dbReference type="ChEBI" id="CHEBI:456215"/>
        <dbReference type="ChEBI" id="CHEBI:456216"/>
        <dbReference type="EC" id="4.2.1.136"/>
    </reaction>
</comment>
<dbReference type="Gene3D" id="3.40.1190.20">
    <property type="match status" value="1"/>
</dbReference>
<dbReference type="SUPFAM" id="SSF53613">
    <property type="entry name" value="Ribokinase-like"/>
    <property type="match status" value="1"/>
</dbReference>
<name>A0A1G7MID2_9SPHN</name>
<accession>A0A1G7MID2</accession>
<keyword evidence="2 6" id="KW-0067">ATP-binding</keyword>
<feature type="binding site" evidence="6">
    <location>
        <position position="112"/>
    </location>
    <ligand>
        <name>(6S)-NADPHX</name>
        <dbReference type="ChEBI" id="CHEBI:64076"/>
    </ligand>
</feature>
<dbReference type="EMBL" id="FNBI01000004">
    <property type="protein sequence ID" value="SDF61473.1"/>
    <property type="molecule type" value="Genomic_DNA"/>
</dbReference>
<feature type="domain" description="YjeF C-terminal" evidence="7">
    <location>
        <begin position="6"/>
        <end position="290"/>
    </location>
</feature>
<dbReference type="NCBIfam" id="TIGR00196">
    <property type="entry name" value="yjeF_cterm"/>
    <property type="match status" value="1"/>
</dbReference>
<dbReference type="PROSITE" id="PS51383">
    <property type="entry name" value="YJEF_C_3"/>
    <property type="match status" value="1"/>
</dbReference>
<gene>
    <name evidence="6" type="primary">nnrD</name>
    <name evidence="8" type="ORF">GQR91_01170</name>
    <name evidence="9" type="ORF">SAMN05216557_104214</name>
</gene>
<evidence type="ECO:0000256" key="1">
    <source>
        <dbReference type="ARBA" id="ARBA00022741"/>
    </source>
</evidence>
<dbReference type="AlphaFoldDB" id="A0A1G7MID2"/>
<feature type="binding site" evidence="6">
    <location>
        <begin position="202"/>
        <end position="206"/>
    </location>
    <ligand>
        <name>AMP</name>
        <dbReference type="ChEBI" id="CHEBI:456215"/>
    </ligand>
</feature>
<evidence type="ECO:0000256" key="6">
    <source>
        <dbReference type="HAMAP-Rule" id="MF_01965"/>
    </source>
</evidence>
<feature type="binding site" evidence="6">
    <location>
        <position position="41"/>
    </location>
    <ligand>
        <name>(6S)-NADPHX</name>
        <dbReference type="ChEBI" id="CHEBI:64076"/>
    </ligand>
</feature>
<proteinExistence type="inferred from homology"/>
<dbReference type="EMBL" id="WSUT01000001">
    <property type="protein sequence ID" value="MWC42272.1"/>
    <property type="molecule type" value="Genomic_DNA"/>
</dbReference>